<keyword evidence="3" id="KW-0433">Leucine-rich repeat</keyword>
<keyword evidence="9" id="KW-1185">Reference proteome</keyword>
<dbReference type="Gene3D" id="1.20.58.360">
    <property type="entry name" value="Shigella T3SS effector IpaH defines"/>
    <property type="match status" value="1"/>
</dbReference>
<accession>A0A6I6HDK0</accession>
<evidence type="ECO:0000256" key="5">
    <source>
        <dbReference type="ARBA" id="ARBA00023026"/>
    </source>
</evidence>
<feature type="active site" description="Glycyl thioester intermediate" evidence="6">
    <location>
        <position position="1313"/>
    </location>
</feature>
<gene>
    <name evidence="8" type="ORF">GPJ81_17625</name>
</gene>
<proteinExistence type="inferred from homology"/>
<dbReference type="InterPro" id="IPR029487">
    <property type="entry name" value="NEL_dom"/>
</dbReference>
<keyword evidence="4" id="KW-0677">Repeat</keyword>
<dbReference type="PANTHER" id="PTHR48051">
    <property type="match status" value="1"/>
</dbReference>
<dbReference type="InterPro" id="IPR001611">
    <property type="entry name" value="Leu-rich_rpt"/>
</dbReference>
<dbReference type="Gene3D" id="1.20.1270.130">
    <property type="entry name" value="Shigella T3SS effector IpaH domain"/>
    <property type="match status" value="1"/>
</dbReference>
<dbReference type="GO" id="GO:0016567">
    <property type="term" value="P:protein ubiquitination"/>
    <property type="evidence" value="ECO:0007669"/>
    <property type="project" value="InterPro"/>
</dbReference>
<dbReference type="GO" id="GO:0061630">
    <property type="term" value="F:ubiquitin protein ligase activity"/>
    <property type="evidence" value="ECO:0007669"/>
    <property type="project" value="UniProtKB-EC"/>
</dbReference>
<evidence type="ECO:0000313" key="8">
    <source>
        <dbReference type="EMBL" id="QGW78425.1"/>
    </source>
</evidence>
<evidence type="ECO:0000256" key="2">
    <source>
        <dbReference type="ARBA" id="ARBA00012483"/>
    </source>
</evidence>
<dbReference type="InterPro" id="IPR032675">
    <property type="entry name" value="LRR_dom_sf"/>
</dbReference>
<keyword evidence="6" id="KW-0833">Ubl conjugation pathway</keyword>
<dbReference type="InterPro" id="IPR003591">
    <property type="entry name" value="Leu-rich_rpt_typical-subtyp"/>
</dbReference>
<name>A0A6I6HDK0_9PSED</name>
<evidence type="ECO:0000256" key="1">
    <source>
        <dbReference type="ARBA" id="ARBA00000900"/>
    </source>
</evidence>
<dbReference type="SMART" id="SM00369">
    <property type="entry name" value="LRR_TYP"/>
    <property type="match status" value="4"/>
</dbReference>
<protein>
    <recommendedName>
        <fullName evidence="2">RING-type E3 ubiquitin transferase</fullName>
        <ecNumber evidence="2">2.3.2.27</ecNumber>
    </recommendedName>
</protein>
<comment type="catalytic activity">
    <reaction evidence="1">
        <text>S-ubiquitinyl-[E2 ubiquitin-conjugating enzyme]-L-cysteine + [acceptor protein]-L-lysine = [E2 ubiquitin-conjugating enzyme]-L-cysteine + N(6)-ubiquitinyl-[acceptor protein]-L-lysine.</text>
        <dbReference type="EC" id="2.3.2.27"/>
    </reaction>
</comment>
<dbReference type="GO" id="GO:0005576">
    <property type="term" value="C:extracellular region"/>
    <property type="evidence" value="ECO:0007669"/>
    <property type="project" value="UniProtKB-UniRule"/>
</dbReference>
<keyword evidence="6" id="KW-0808">Transferase</keyword>
<dbReference type="RefSeq" id="WP_157193302.1">
    <property type="nucleotide sequence ID" value="NZ_CP046621.1"/>
</dbReference>
<evidence type="ECO:0000256" key="4">
    <source>
        <dbReference type="ARBA" id="ARBA00022737"/>
    </source>
</evidence>
<dbReference type="EMBL" id="CP046621">
    <property type="protein sequence ID" value="QGW78425.1"/>
    <property type="molecule type" value="Genomic_DNA"/>
</dbReference>
<dbReference type="InterPro" id="IPR050216">
    <property type="entry name" value="LRR_domain-containing"/>
</dbReference>
<keyword evidence="6" id="KW-0964">Secreted</keyword>
<dbReference type="Pfam" id="PF14496">
    <property type="entry name" value="NEL"/>
    <property type="match status" value="1"/>
</dbReference>
<dbReference type="Proteomes" id="UP000426235">
    <property type="component" value="Chromosome"/>
</dbReference>
<evidence type="ECO:0000256" key="3">
    <source>
        <dbReference type="ARBA" id="ARBA00022614"/>
    </source>
</evidence>
<evidence type="ECO:0000259" key="7">
    <source>
        <dbReference type="PROSITE" id="PS52053"/>
    </source>
</evidence>
<evidence type="ECO:0000256" key="6">
    <source>
        <dbReference type="PROSITE-ProRule" id="PRU01398"/>
    </source>
</evidence>
<keyword evidence="6" id="KW-1035">Host cytoplasm</keyword>
<evidence type="ECO:0000313" key="9">
    <source>
        <dbReference type="Proteomes" id="UP000426235"/>
    </source>
</evidence>
<keyword evidence="5" id="KW-0843">Virulence</keyword>
<comment type="similarity">
    <text evidence="6">Belongs to the LRR-containing bacterial E3 ligase family.</text>
</comment>
<dbReference type="Pfam" id="PF13855">
    <property type="entry name" value="LRR_8"/>
    <property type="match status" value="1"/>
</dbReference>
<dbReference type="Pfam" id="PF20178">
    <property type="entry name" value="ToxA_N"/>
    <property type="match status" value="1"/>
</dbReference>
<dbReference type="Gene3D" id="3.80.10.10">
    <property type="entry name" value="Ribonuclease Inhibitor"/>
    <property type="match status" value="1"/>
</dbReference>
<dbReference type="EC" id="2.3.2.27" evidence="2"/>
<organism evidence="8 9">
    <name type="scientific">Pseudomonas alkylphenolica</name>
    <dbReference type="NCBI Taxonomy" id="237609"/>
    <lineage>
        <taxon>Bacteria</taxon>
        <taxon>Pseudomonadati</taxon>
        <taxon>Pseudomonadota</taxon>
        <taxon>Gammaproteobacteria</taxon>
        <taxon>Pseudomonadales</taxon>
        <taxon>Pseudomonadaceae</taxon>
        <taxon>Pseudomonas</taxon>
    </lineage>
</organism>
<sequence>MSESAKDTPLEKATDAFIAQTLPAWLKDTSHEQFETLRTRFEKHVQSQQEVQKVLAKLQSLDSFATPLLEAKLLSSLSLTVELDKAQWREERRKLGVDATGPTEHSTYFVRVPALQKFLQNFKDAEPFFEQTGLVYPADMSAEHTEQVLTTDSAQLVRLCRELDVGKQYQQHLDSVLDADCTTTLTEDKRLQLALATEIAALKKQLKADDLDMLRRVVADKPPTHAQSDRVHAGALQALGHRVEGALAFELQEIIPVAGGFPRTKVQGVILFLPDDPAQSLRAFDTWHEASLALGNLLRDPGYQRGFNQRIALADRPDYLATLRKRLADVKTDATASCEVIYDPLFQTLAIQQLQRIRDNARFLAVPTAQANARASAERLLVLESAGLTVLNLAGLFVPAIGAVLAADLVAQTLCEVCEGVQDWSQGHQHEAIDHLLGVAETVVVSAALVAGTALVARGFTRSAVVDQLTPVLNDAGKPRLWSGDVTAYEDTAPPGDLIELDNGLLSDGTGHWWRHGETYYQVRSVKGRSVWQLRHPQREASFGPLLEFNGERCWKLFTEHPIEWQGAGLMLGRLWPPASSLSAQRIEQILKVADVDEAQLRGLLVERRPLPVELRDSLERFAVDARVDTFFEQLGEGREDDSELFQWCIDALKIDTLSIEEQRVDLLDDAPALREQLLEYFSRQYVAKDPLLTQTSQDIKAMLALIQRDFKGLPDAYALDVLKLATDAHRLRMVADKRIPLAVAEQARAHLQLAQLTRMREGLYLNSSYKPETVSLVFALLRKHARLSGSADIELREGSDTGRVLARLHPGNDPEGVTVTLVRGVGGFRCYDPQGRELDNDLDDPDSLAEVLLRHLSKSDLARLTWDGANAKDQINTALRSWLPSGRKALFELTGLSEIKPRYSPLRRLPDGRFGYLLSGRGEGRHPSRRALIDAARSLYPTLGSRILDNMVTDLLATPETAYIRLIQQFRQYRQLDEALHAWVVQGRAGNLSGARQHFADELRRSWRLEGRRLVTPNGESAGYRLSLVGMDIRTLPTLPANADFNHISDLILVGLHLDAIPVGFLRCFSGVRWLNLSNNALVDVPAEIRQLNQLTTLRLSGNRIRMTQAAVESLRGLSRLHTLDLSANPLGVISLEFRQLSRLRELNLRRANLQAVPIGLEWCGLLEMADLRDNQIAVLPDALLNAPLETRRAVELRNNPVPVGMLDRLYAPDPVPDVLPPPVVAHTQARETWLATLEASARADREKQWDDLQAQPGSHEFFLLLGKLTETSDYRQARQDLSRRVWAVIDAVSDEQVLRQELFNLASERGCADLVISCFSTLEVRVLVAQALRGRASEEEQASLLGLARGLFRLDRVEAIARQDIERRVALETDRLRNSGLSEEDAAARVRIDEVEIILAYRIGVARTLDLPGQPRTMQFERIAGVTQQQLHRAVATVRWESGTDALVTDICQRDFWIAYLKREHAARFQQAEQPFRDQLEALHGLPEGEVLARSEQIKKDFRKAEGDLIEQLTREALRTLPADD</sequence>
<dbReference type="PROSITE" id="PS52053">
    <property type="entry name" value="NEL"/>
    <property type="match status" value="1"/>
</dbReference>
<feature type="domain" description="NEL" evidence="7">
    <location>
        <begin position="1227"/>
        <end position="1527"/>
    </location>
</feature>
<comment type="PTM">
    <text evidence="6">Ubiquitinated in the presence of host E1 ubiquitin-activating enzyme, E2 ubiquitin-conjugating enzyme and ubiquitin.</text>
</comment>
<dbReference type="SUPFAM" id="SSF52058">
    <property type="entry name" value="L domain-like"/>
    <property type="match status" value="1"/>
</dbReference>
<dbReference type="InterPro" id="IPR046673">
    <property type="entry name" value="ToxA_N"/>
</dbReference>
<dbReference type="PANTHER" id="PTHR48051:SF1">
    <property type="entry name" value="RAS SUPPRESSOR PROTEIN 1"/>
    <property type="match status" value="1"/>
</dbReference>
<keyword evidence="6" id="KW-0832">Ubl conjugation</keyword>
<dbReference type="GO" id="GO:0005737">
    <property type="term" value="C:cytoplasm"/>
    <property type="evidence" value="ECO:0007669"/>
    <property type="project" value="TreeGrafter"/>
</dbReference>
<reference evidence="8" key="1">
    <citation type="submission" date="2019-12" db="EMBL/GenBank/DDBJ databases">
        <title>Hybrid Genome Assemblies of two High G+C Isolates from Undergraduate Microbiology Courses.</title>
        <authorList>
            <person name="Ne Ville C.J."/>
            <person name="Enright D."/>
            <person name="Hernandez I."/>
            <person name="Dodsworth J."/>
            <person name="Orwin P.M."/>
        </authorList>
    </citation>
    <scope>NUCLEOTIDE SEQUENCE [LARGE SCALE GENOMIC DNA]</scope>
    <source>
        <strain evidence="8">Neo</strain>
    </source>
</reference>